<evidence type="ECO:0000256" key="13">
    <source>
        <dbReference type="ARBA" id="ARBA00023268"/>
    </source>
</evidence>
<dbReference type="PROSITE" id="PS01050">
    <property type="entry name" value="YJEF_C_2"/>
    <property type="match status" value="1"/>
</dbReference>
<feature type="binding site" evidence="17">
    <location>
        <begin position="405"/>
        <end position="409"/>
    </location>
    <ligand>
        <name>AMP</name>
        <dbReference type="ChEBI" id="CHEBI:456215"/>
    </ligand>
</feature>
<dbReference type="CDD" id="cd01171">
    <property type="entry name" value="YXKO-related"/>
    <property type="match status" value="1"/>
</dbReference>
<dbReference type="Pfam" id="PF01256">
    <property type="entry name" value="Carb_kinase"/>
    <property type="match status" value="1"/>
</dbReference>
<feature type="binding site" evidence="18">
    <location>
        <position position="153"/>
    </location>
    <ligand>
        <name>(6S)-NADPHX</name>
        <dbReference type="ChEBI" id="CHEBI:64076"/>
    </ligand>
</feature>
<keyword evidence="7 17" id="KW-0067">ATP-binding</keyword>
<dbReference type="SUPFAM" id="SSF53613">
    <property type="entry name" value="Ribokinase-like"/>
    <property type="match status" value="1"/>
</dbReference>
<dbReference type="InterPro" id="IPR030677">
    <property type="entry name" value="Nnr"/>
</dbReference>
<feature type="binding site" evidence="18">
    <location>
        <begin position="124"/>
        <end position="130"/>
    </location>
    <ligand>
        <name>(6S)-NADPHX</name>
        <dbReference type="ChEBI" id="CHEBI:64076"/>
    </ligand>
</feature>
<evidence type="ECO:0000256" key="5">
    <source>
        <dbReference type="ARBA" id="ARBA00022723"/>
    </source>
</evidence>
<proteinExistence type="inferred from homology"/>
<dbReference type="GO" id="GO:0046872">
    <property type="term" value="F:metal ion binding"/>
    <property type="evidence" value="ECO:0007669"/>
    <property type="project" value="UniProtKB-UniRule"/>
</dbReference>
<keyword evidence="10 17" id="KW-0520">NAD</keyword>
<evidence type="ECO:0000259" key="21">
    <source>
        <dbReference type="PROSITE" id="PS51385"/>
    </source>
</evidence>
<dbReference type="PROSITE" id="PS51385">
    <property type="entry name" value="YJEF_N"/>
    <property type="match status" value="1"/>
</dbReference>
<dbReference type="Proteomes" id="UP000824230">
    <property type="component" value="Unassembled WGS sequence"/>
</dbReference>
<comment type="subunit">
    <text evidence="17">Homotetramer.</text>
</comment>
<dbReference type="Gene3D" id="3.40.1190.20">
    <property type="match status" value="1"/>
</dbReference>
<evidence type="ECO:0000313" key="22">
    <source>
        <dbReference type="EMBL" id="HIX38344.1"/>
    </source>
</evidence>
<evidence type="ECO:0000259" key="20">
    <source>
        <dbReference type="PROSITE" id="PS51383"/>
    </source>
</evidence>
<feature type="binding site" evidence="17">
    <location>
        <position position="317"/>
    </location>
    <ligand>
        <name>(6S)-NADPHX</name>
        <dbReference type="ChEBI" id="CHEBI:64076"/>
    </ligand>
</feature>
<feature type="binding site" evidence="18">
    <location>
        <position position="120"/>
    </location>
    <ligand>
        <name>K(+)</name>
        <dbReference type="ChEBI" id="CHEBI:29103"/>
    </ligand>
</feature>
<dbReference type="InterPro" id="IPR017953">
    <property type="entry name" value="Carbohydrate_kinase_pred_CS"/>
</dbReference>
<dbReference type="GO" id="GO:0110051">
    <property type="term" value="P:metabolite repair"/>
    <property type="evidence" value="ECO:0007669"/>
    <property type="project" value="TreeGrafter"/>
</dbReference>
<dbReference type="HAMAP" id="MF_01966">
    <property type="entry name" value="NADHX_epimerase"/>
    <property type="match status" value="1"/>
</dbReference>
<comment type="function">
    <text evidence="18">Catalyzes the epimerization of the S- and R-forms of NAD(P)HX, a damaged form of NAD(P)H that is a result of enzymatic or heat-dependent hydration. This is a prerequisite for the S-specific NAD(P)H-hydrate dehydratase to allow the repair of both epimers of NAD(P)HX.</text>
</comment>
<dbReference type="NCBIfam" id="TIGR00196">
    <property type="entry name" value="yjeF_cterm"/>
    <property type="match status" value="1"/>
</dbReference>
<evidence type="ECO:0000256" key="19">
    <source>
        <dbReference type="PIRNR" id="PIRNR017184"/>
    </source>
</evidence>
<evidence type="ECO:0000256" key="12">
    <source>
        <dbReference type="ARBA" id="ARBA00023239"/>
    </source>
</evidence>
<comment type="similarity">
    <text evidence="4 19">In the C-terminal section; belongs to the NnrD/CARKD family.</text>
</comment>
<comment type="caution">
    <text evidence="22">The sequence shown here is derived from an EMBL/GenBank/DDBJ whole genome shotgun (WGS) entry which is preliminary data.</text>
</comment>
<comment type="catalytic activity">
    <reaction evidence="16 17 19">
        <text>(6S)-NADPHX + ADP = AMP + phosphate + NADPH + H(+)</text>
        <dbReference type="Rhea" id="RHEA:32235"/>
        <dbReference type="ChEBI" id="CHEBI:15378"/>
        <dbReference type="ChEBI" id="CHEBI:43474"/>
        <dbReference type="ChEBI" id="CHEBI:57783"/>
        <dbReference type="ChEBI" id="CHEBI:64076"/>
        <dbReference type="ChEBI" id="CHEBI:456215"/>
        <dbReference type="ChEBI" id="CHEBI:456216"/>
        <dbReference type="EC" id="4.2.1.136"/>
    </reaction>
</comment>
<comment type="function">
    <text evidence="17">Catalyzes the dehydration of the S-form of NAD(P)HX at the expense of ADP, which is converted to AMP. Together with NAD(P)HX epimerase, which catalyzes the epimerization of the S- and R-forms, the enzyme allows the repair of both epimers of NAD(P)HX, a damaged form of NAD(P)H that is a result of enzymatic or heat-dependent hydration.</text>
</comment>
<evidence type="ECO:0000313" key="23">
    <source>
        <dbReference type="Proteomes" id="UP000824230"/>
    </source>
</evidence>
<evidence type="ECO:0000256" key="10">
    <source>
        <dbReference type="ARBA" id="ARBA00023027"/>
    </source>
</evidence>
<accession>A0A9D2AN61</accession>
<feature type="binding site" evidence="18">
    <location>
        <begin position="58"/>
        <end position="62"/>
    </location>
    <ligand>
        <name>(6S)-NADPHX</name>
        <dbReference type="ChEBI" id="CHEBI:64076"/>
    </ligand>
</feature>
<evidence type="ECO:0000256" key="15">
    <source>
        <dbReference type="ARBA" id="ARBA00048238"/>
    </source>
</evidence>
<feature type="binding site" evidence="18">
    <location>
        <position position="135"/>
    </location>
    <ligand>
        <name>(6S)-NADPHX</name>
        <dbReference type="ChEBI" id="CHEBI:64076"/>
    </ligand>
</feature>
<comment type="cofactor">
    <cofactor evidence="18 19">
        <name>K(+)</name>
        <dbReference type="ChEBI" id="CHEBI:29103"/>
    </cofactor>
    <text evidence="18 19">Binds 1 potassium ion per subunit.</text>
</comment>
<evidence type="ECO:0000256" key="3">
    <source>
        <dbReference type="ARBA" id="ARBA00006001"/>
    </source>
</evidence>
<organism evidence="22 23">
    <name type="scientific">Candidatus Blautia pullistercoris</name>
    <dbReference type="NCBI Taxonomy" id="2838499"/>
    <lineage>
        <taxon>Bacteria</taxon>
        <taxon>Bacillati</taxon>
        <taxon>Bacillota</taxon>
        <taxon>Clostridia</taxon>
        <taxon>Lachnospirales</taxon>
        <taxon>Lachnospiraceae</taxon>
        <taxon>Blautia</taxon>
    </lineage>
</organism>
<evidence type="ECO:0000256" key="14">
    <source>
        <dbReference type="ARBA" id="ARBA00025153"/>
    </source>
</evidence>
<feature type="binding site" evidence="17">
    <location>
        <position position="368"/>
    </location>
    <ligand>
        <name>(6S)-NADPHX</name>
        <dbReference type="ChEBI" id="CHEBI:64076"/>
    </ligand>
</feature>
<comment type="catalytic activity">
    <reaction evidence="2 18 19">
        <text>(6R)-NADPHX = (6S)-NADPHX</text>
        <dbReference type="Rhea" id="RHEA:32227"/>
        <dbReference type="ChEBI" id="CHEBI:64076"/>
        <dbReference type="ChEBI" id="CHEBI:64077"/>
        <dbReference type="EC" id="5.1.99.6"/>
    </reaction>
</comment>
<comment type="similarity">
    <text evidence="18">Belongs to the NnrE/AIBP family.</text>
</comment>
<dbReference type="EC" id="5.1.99.6" evidence="19"/>
<reference evidence="22" key="1">
    <citation type="journal article" date="2021" name="PeerJ">
        <title>Extensive microbial diversity within the chicken gut microbiome revealed by metagenomics and culture.</title>
        <authorList>
            <person name="Gilroy R."/>
            <person name="Ravi A."/>
            <person name="Getino M."/>
            <person name="Pursley I."/>
            <person name="Horton D.L."/>
            <person name="Alikhan N.F."/>
            <person name="Baker D."/>
            <person name="Gharbi K."/>
            <person name="Hall N."/>
            <person name="Watson M."/>
            <person name="Adriaenssens E.M."/>
            <person name="Foster-Nyarko E."/>
            <person name="Jarju S."/>
            <person name="Secka A."/>
            <person name="Antonio M."/>
            <person name="Oren A."/>
            <person name="Chaudhuri R.R."/>
            <person name="La Ragione R."/>
            <person name="Hildebrand F."/>
            <person name="Pallen M.J."/>
        </authorList>
    </citation>
    <scope>NUCLEOTIDE SEQUENCE</scope>
    <source>
        <strain evidence="22">ChiHjej12B11-1927</strain>
    </source>
</reference>
<evidence type="ECO:0000256" key="8">
    <source>
        <dbReference type="ARBA" id="ARBA00022857"/>
    </source>
</evidence>
<comment type="similarity">
    <text evidence="3 19">In the N-terminal section; belongs to the NnrE/AIBP family.</text>
</comment>
<reference evidence="22" key="2">
    <citation type="submission" date="2021-04" db="EMBL/GenBank/DDBJ databases">
        <authorList>
            <person name="Gilroy R."/>
        </authorList>
    </citation>
    <scope>NUCLEOTIDE SEQUENCE</scope>
    <source>
        <strain evidence="22">ChiHjej12B11-1927</strain>
    </source>
</reference>
<keyword evidence="12 17" id="KW-0456">Lyase</keyword>
<comment type="catalytic activity">
    <reaction evidence="1 18 19">
        <text>(6R)-NADHX = (6S)-NADHX</text>
        <dbReference type="Rhea" id="RHEA:32215"/>
        <dbReference type="ChEBI" id="CHEBI:64074"/>
        <dbReference type="ChEBI" id="CHEBI:64075"/>
        <dbReference type="EC" id="5.1.99.6"/>
    </reaction>
</comment>
<dbReference type="GO" id="GO:0046496">
    <property type="term" value="P:nicotinamide nucleotide metabolic process"/>
    <property type="evidence" value="ECO:0007669"/>
    <property type="project" value="UniProtKB-UniRule"/>
</dbReference>
<evidence type="ECO:0000256" key="16">
    <source>
        <dbReference type="ARBA" id="ARBA00049209"/>
    </source>
</evidence>
<keyword evidence="13" id="KW-0511">Multifunctional enzyme</keyword>
<evidence type="ECO:0000256" key="18">
    <source>
        <dbReference type="HAMAP-Rule" id="MF_01966"/>
    </source>
</evidence>
<feature type="domain" description="YjeF C-terminal" evidence="20">
    <location>
        <begin position="220"/>
        <end position="494"/>
    </location>
</feature>
<dbReference type="AlphaFoldDB" id="A0A9D2AN61"/>
<evidence type="ECO:0000256" key="4">
    <source>
        <dbReference type="ARBA" id="ARBA00009524"/>
    </source>
</evidence>
<dbReference type="EMBL" id="DXFG01000233">
    <property type="protein sequence ID" value="HIX38344.1"/>
    <property type="molecule type" value="Genomic_DNA"/>
</dbReference>
<dbReference type="EC" id="4.2.1.136" evidence="19"/>
<dbReference type="Gene3D" id="3.40.50.10260">
    <property type="entry name" value="YjeF N-terminal domain"/>
    <property type="match status" value="1"/>
</dbReference>
<evidence type="ECO:0000256" key="9">
    <source>
        <dbReference type="ARBA" id="ARBA00022958"/>
    </source>
</evidence>
<dbReference type="InterPro" id="IPR029056">
    <property type="entry name" value="Ribokinase-like"/>
</dbReference>
<dbReference type="GO" id="GO:0052855">
    <property type="term" value="F:ADP-dependent NAD(P)H-hydrate dehydratase activity"/>
    <property type="evidence" value="ECO:0007669"/>
    <property type="project" value="UniProtKB-UniRule"/>
</dbReference>
<sequence>MELLVTGEQMKALDHFTIHEMGVPSLVLMERAGLAVFEAIKKEKFPLDRTLVLCGGGNNGADGVVIARLLFLAGYQADVCILGNPEHFTEEMKKQIDIGKKYGISFVNTFQLHEYTTIVDAVLGVGLSREVSGKYKEAVCRINEFSGRVVSVDIPSGISADTGAILGAAVKADLTVTFGYRKAGLCFYPGAAYAGKIILADVGIYRDKNTVLKPEISACTWEELKALKRNPEGNKGTFGKIFLVAGSREIFGAAYLSGYAAMKTGAGMIKICTAKENRDMFACFPEAMVQVYDEDTDIEAMLEEGMRWADVYGIGPGIGTGPLAEKLLKILLARGTKPLVIDADGLNLLKGQEELLKKYQGGTILTPHLGEFSRLTGIHPSQWKQDPVEITGRYAEKWNSVLICKDARTVIAQNKAKVFINLSGNDGMATAGSGDVLTGILLGVLAQHVPLREAAYIGVYLHGAAGDRAAREKGHAGMLAKDIAEAAALILNEL</sequence>
<feature type="binding site" evidence="17">
    <location>
        <position position="435"/>
    </location>
    <ligand>
        <name>(6S)-NADPHX</name>
        <dbReference type="ChEBI" id="CHEBI:64076"/>
    </ligand>
</feature>
<dbReference type="PIRSF" id="PIRSF017184">
    <property type="entry name" value="Nnr"/>
    <property type="match status" value="1"/>
</dbReference>
<evidence type="ECO:0000256" key="1">
    <source>
        <dbReference type="ARBA" id="ARBA00000013"/>
    </source>
</evidence>
<evidence type="ECO:0000256" key="17">
    <source>
        <dbReference type="HAMAP-Rule" id="MF_01965"/>
    </source>
</evidence>
<comment type="similarity">
    <text evidence="17">Belongs to the NnrD/CARKD family.</text>
</comment>
<dbReference type="GO" id="GO:0052856">
    <property type="term" value="F:NAD(P)HX epimerase activity"/>
    <property type="evidence" value="ECO:0007669"/>
    <property type="project" value="UniProtKB-UniRule"/>
</dbReference>
<feature type="domain" description="YjeF N-terminal" evidence="21">
    <location>
        <begin position="10"/>
        <end position="210"/>
    </location>
</feature>
<name>A0A9D2AN61_9FIRM</name>
<dbReference type="InterPro" id="IPR004443">
    <property type="entry name" value="YjeF_N_dom"/>
</dbReference>
<protein>
    <recommendedName>
        <fullName evidence="19">Bifunctional NAD(P)H-hydrate repair enzyme</fullName>
    </recommendedName>
    <alternativeName>
        <fullName evidence="19">Nicotinamide nucleotide repair protein</fullName>
    </alternativeName>
    <domain>
        <recommendedName>
            <fullName evidence="19">ADP-dependent (S)-NAD(P)H-hydrate dehydratase</fullName>
            <ecNumber evidence="19">4.2.1.136</ecNumber>
        </recommendedName>
        <alternativeName>
            <fullName evidence="19">ADP-dependent NAD(P)HX dehydratase</fullName>
        </alternativeName>
    </domain>
    <domain>
        <recommendedName>
            <fullName evidence="19">NAD(P)H-hydrate epimerase</fullName>
            <ecNumber evidence="19">5.1.99.6</ecNumber>
        </recommendedName>
    </domain>
</protein>
<keyword evidence="8 17" id="KW-0521">NADP</keyword>
<comment type="catalytic activity">
    <reaction evidence="15 17 19">
        <text>(6S)-NADHX + ADP = AMP + phosphate + NADH + H(+)</text>
        <dbReference type="Rhea" id="RHEA:32223"/>
        <dbReference type="ChEBI" id="CHEBI:15378"/>
        <dbReference type="ChEBI" id="CHEBI:43474"/>
        <dbReference type="ChEBI" id="CHEBI:57945"/>
        <dbReference type="ChEBI" id="CHEBI:64074"/>
        <dbReference type="ChEBI" id="CHEBI:456215"/>
        <dbReference type="ChEBI" id="CHEBI:456216"/>
        <dbReference type="EC" id="4.2.1.136"/>
    </reaction>
</comment>
<dbReference type="PANTHER" id="PTHR12592">
    <property type="entry name" value="ATP-DEPENDENT (S)-NAD(P)H-HYDRATE DEHYDRATASE FAMILY MEMBER"/>
    <property type="match status" value="1"/>
</dbReference>
<evidence type="ECO:0000256" key="7">
    <source>
        <dbReference type="ARBA" id="ARBA00022840"/>
    </source>
</evidence>
<keyword evidence="6 17" id="KW-0547">Nucleotide-binding</keyword>
<feature type="binding site" evidence="17">
    <location>
        <position position="253"/>
    </location>
    <ligand>
        <name>(6S)-NADPHX</name>
        <dbReference type="ChEBI" id="CHEBI:64076"/>
    </ligand>
</feature>
<feature type="binding site" evidence="17">
    <location>
        <position position="434"/>
    </location>
    <ligand>
        <name>AMP</name>
        <dbReference type="ChEBI" id="CHEBI:456215"/>
    </ligand>
</feature>
<keyword evidence="11 18" id="KW-0413">Isomerase</keyword>
<evidence type="ECO:0000256" key="6">
    <source>
        <dbReference type="ARBA" id="ARBA00022741"/>
    </source>
</evidence>
<feature type="binding site" evidence="18">
    <location>
        <position position="59"/>
    </location>
    <ligand>
        <name>K(+)</name>
        <dbReference type="ChEBI" id="CHEBI:29103"/>
    </ligand>
</feature>
<dbReference type="InterPro" id="IPR036652">
    <property type="entry name" value="YjeF_N_dom_sf"/>
</dbReference>
<keyword evidence="9 18" id="KW-0630">Potassium</keyword>
<dbReference type="NCBIfam" id="TIGR00197">
    <property type="entry name" value="yjeF_nterm"/>
    <property type="match status" value="1"/>
</dbReference>
<dbReference type="SUPFAM" id="SSF64153">
    <property type="entry name" value="YjeF N-terminal domain-like"/>
    <property type="match status" value="1"/>
</dbReference>
<feature type="binding site" evidence="18">
    <location>
        <position position="156"/>
    </location>
    <ligand>
        <name>K(+)</name>
        <dbReference type="ChEBI" id="CHEBI:29103"/>
    </ligand>
</feature>
<keyword evidence="5 18" id="KW-0479">Metal-binding</keyword>
<evidence type="ECO:0000256" key="11">
    <source>
        <dbReference type="ARBA" id="ARBA00023235"/>
    </source>
</evidence>
<comment type="function">
    <text evidence="14 19">Bifunctional enzyme that catalyzes the epimerization of the S- and R-forms of NAD(P)HX and the dehydration of the S-form of NAD(P)HX at the expense of ADP, which is converted to AMP. This allows the repair of both epimers of NAD(P)HX, a damaged form of NAD(P)H that is a result of enzymatic or heat-dependent hydration.</text>
</comment>
<comment type="cofactor">
    <cofactor evidence="17">
        <name>Mg(2+)</name>
        <dbReference type="ChEBI" id="CHEBI:18420"/>
    </cofactor>
</comment>
<dbReference type="HAMAP" id="MF_01965">
    <property type="entry name" value="NADHX_dehydratase"/>
    <property type="match status" value="1"/>
</dbReference>
<dbReference type="GO" id="GO:0005524">
    <property type="term" value="F:ATP binding"/>
    <property type="evidence" value="ECO:0007669"/>
    <property type="project" value="UniProtKB-UniRule"/>
</dbReference>
<dbReference type="Pfam" id="PF03853">
    <property type="entry name" value="YjeF_N"/>
    <property type="match status" value="1"/>
</dbReference>
<dbReference type="PANTHER" id="PTHR12592:SF0">
    <property type="entry name" value="ATP-DEPENDENT (S)-NAD(P)H-HYDRATE DEHYDRATASE"/>
    <property type="match status" value="1"/>
</dbReference>
<evidence type="ECO:0000256" key="2">
    <source>
        <dbReference type="ARBA" id="ARBA00000909"/>
    </source>
</evidence>
<dbReference type="PROSITE" id="PS51383">
    <property type="entry name" value="YJEF_C_3"/>
    <property type="match status" value="1"/>
</dbReference>
<gene>
    <name evidence="18" type="primary">nnrE</name>
    <name evidence="17" type="synonym">nnrD</name>
    <name evidence="22" type="ORF">H9738_10835</name>
</gene>
<dbReference type="InterPro" id="IPR000631">
    <property type="entry name" value="CARKD"/>
</dbReference>